<keyword evidence="1" id="KW-0175">Coiled coil</keyword>
<evidence type="ECO:0000256" key="1">
    <source>
        <dbReference type="SAM" id="Coils"/>
    </source>
</evidence>
<sequence length="217" mass="24432">MQSTPITLEEIMARHDWISTFTHPPDVASLLRTNDVPSPLQFAGLKVSLEDLKTTLAELQRDLDLLHNVAASVEARVSRLQSLKQDYETALSPIRRIPPEIAMEILRLSWKGVEFRGISRRCLSGFNVFTIREGPWHLGQVCSSWRNVIETLCPELWASVTVARPFRAKSKASLKADVAVEILSIVLECSRNHPLDIHFDDHGLNSKVEDGKTQVTE</sequence>
<dbReference type="STRING" id="1076256.A0A2H3BYC3"/>
<evidence type="ECO:0000313" key="3">
    <source>
        <dbReference type="Proteomes" id="UP000218334"/>
    </source>
</evidence>
<accession>A0A2H3BYC3</accession>
<evidence type="ECO:0000313" key="2">
    <source>
        <dbReference type="EMBL" id="PBK69597.1"/>
    </source>
</evidence>
<proteinExistence type="predicted"/>
<dbReference type="AlphaFoldDB" id="A0A2H3BYC3"/>
<dbReference type="Proteomes" id="UP000218334">
    <property type="component" value="Unassembled WGS sequence"/>
</dbReference>
<gene>
    <name evidence="2" type="ORF">ARMSODRAFT_1018979</name>
</gene>
<feature type="coiled-coil region" evidence="1">
    <location>
        <begin position="42"/>
        <end position="90"/>
    </location>
</feature>
<name>A0A2H3BYC3_9AGAR</name>
<reference evidence="3" key="1">
    <citation type="journal article" date="2017" name="Nat. Ecol. Evol.">
        <title>Genome expansion and lineage-specific genetic innovations in the forest pathogenic fungi Armillaria.</title>
        <authorList>
            <person name="Sipos G."/>
            <person name="Prasanna A.N."/>
            <person name="Walter M.C."/>
            <person name="O'Connor E."/>
            <person name="Balint B."/>
            <person name="Krizsan K."/>
            <person name="Kiss B."/>
            <person name="Hess J."/>
            <person name="Varga T."/>
            <person name="Slot J."/>
            <person name="Riley R."/>
            <person name="Boka B."/>
            <person name="Rigling D."/>
            <person name="Barry K."/>
            <person name="Lee J."/>
            <person name="Mihaltcheva S."/>
            <person name="LaButti K."/>
            <person name="Lipzen A."/>
            <person name="Waldron R."/>
            <person name="Moloney N.M."/>
            <person name="Sperisen C."/>
            <person name="Kredics L."/>
            <person name="Vagvoelgyi C."/>
            <person name="Patrignani A."/>
            <person name="Fitzpatrick D."/>
            <person name="Nagy I."/>
            <person name="Doyle S."/>
            <person name="Anderson J.B."/>
            <person name="Grigoriev I.V."/>
            <person name="Gueldener U."/>
            <person name="Muensterkoetter M."/>
            <person name="Nagy L.G."/>
        </authorList>
    </citation>
    <scope>NUCLEOTIDE SEQUENCE [LARGE SCALE GENOMIC DNA]</scope>
    <source>
        <strain evidence="3">28-4</strain>
    </source>
</reference>
<protein>
    <recommendedName>
        <fullName evidence="4">F-box domain-containing protein</fullName>
    </recommendedName>
</protein>
<organism evidence="2 3">
    <name type="scientific">Armillaria solidipes</name>
    <dbReference type="NCBI Taxonomy" id="1076256"/>
    <lineage>
        <taxon>Eukaryota</taxon>
        <taxon>Fungi</taxon>
        <taxon>Dikarya</taxon>
        <taxon>Basidiomycota</taxon>
        <taxon>Agaricomycotina</taxon>
        <taxon>Agaricomycetes</taxon>
        <taxon>Agaricomycetidae</taxon>
        <taxon>Agaricales</taxon>
        <taxon>Marasmiineae</taxon>
        <taxon>Physalacriaceae</taxon>
        <taxon>Armillaria</taxon>
    </lineage>
</organism>
<dbReference type="EMBL" id="KZ293429">
    <property type="protein sequence ID" value="PBK69597.1"/>
    <property type="molecule type" value="Genomic_DNA"/>
</dbReference>
<evidence type="ECO:0008006" key="4">
    <source>
        <dbReference type="Google" id="ProtNLM"/>
    </source>
</evidence>
<keyword evidence="3" id="KW-1185">Reference proteome</keyword>